<sequence>MPWSDVVSSDTHLRPISSVLSIRRKINAQNVSIYHSCDVFLIFILKQFITFVNLVSYGKMHLSRKVFREAPDSSFDC</sequence>
<keyword evidence="1" id="KW-0472">Membrane</keyword>
<name>H8FSV3_MAGML</name>
<protein>
    <submittedName>
        <fullName evidence="2">Uncharacterized protein</fullName>
    </submittedName>
</protein>
<accession>H8FSV3</accession>
<dbReference type="STRING" id="1150626.PHAMO_270282"/>
<reference evidence="2 3" key="1">
    <citation type="journal article" date="2012" name="J. Bacteriol.">
        <title>Draft Genome Sequence of the Purple Photosynthetic Bacterium Phaeospirillum molischianum DSM120, a Particularly Versatile Bacterium.</title>
        <authorList>
            <person name="Duquesne K."/>
            <person name="Prima V."/>
            <person name="Ji B."/>
            <person name="Rouy Z."/>
            <person name="Medigue C."/>
            <person name="Talla E."/>
            <person name="Sturgis J.N."/>
        </authorList>
    </citation>
    <scope>NUCLEOTIDE SEQUENCE [LARGE SCALE GENOMIC DNA]</scope>
    <source>
        <strain evidence="3">DSM120</strain>
    </source>
</reference>
<gene>
    <name evidence="2" type="ORF">PHAMO_270282</name>
</gene>
<keyword evidence="3" id="KW-1185">Reference proteome</keyword>
<proteinExistence type="predicted"/>
<evidence type="ECO:0000313" key="3">
    <source>
        <dbReference type="Proteomes" id="UP000004169"/>
    </source>
</evidence>
<organism evidence="2 3">
    <name type="scientific">Magnetospirillum molischianum DSM 120</name>
    <dbReference type="NCBI Taxonomy" id="1150626"/>
    <lineage>
        <taxon>Bacteria</taxon>
        <taxon>Pseudomonadati</taxon>
        <taxon>Pseudomonadota</taxon>
        <taxon>Alphaproteobacteria</taxon>
        <taxon>Rhodospirillales</taxon>
        <taxon>Rhodospirillaceae</taxon>
        <taxon>Magnetospirillum</taxon>
    </lineage>
</organism>
<dbReference type="Proteomes" id="UP000004169">
    <property type="component" value="Unassembled WGS sequence"/>
</dbReference>
<keyword evidence="1" id="KW-0812">Transmembrane</keyword>
<evidence type="ECO:0000313" key="2">
    <source>
        <dbReference type="EMBL" id="CCG41441.1"/>
    </source>
</evidence>
<feature type="transmembrane region" description="Helical" evidence="1">
    <location>
        <begin position="39"/>
        <end position="58"/>
    </location>
</feature>
<dbReference type="EMBL" id="CAHP01000020">
    <property type="protein sequence ID" value="CCG41441.1"/>
    <property type="molecule type" value="Genomic_DNA"/>
</dbReference>
<dbReference type="AlphaFoldDB" id="H8FSV3"/>
<comment type="caution">
    <text evidence="2">The sequence shown here is derived from an EMBL/GenBank/DDBJ whole genome shotgun (WGS) entry which is preliminary data.</text>
</comment>
<keyword evidence="1" id="KW-1133">Transmembrane helix</keyword>
<evidence type="ECO:0000256" key="1">
    <source>
        <dbReference type="SAM" id="Phobius"/>
    </source>
</evidence>